<keyword evidence="1" id="KW-0472">Membrane</keyword>
<gene>
    <name evidence="2" type="ORF">FC701_28885</name>
</gene>
<reference evidence="2 3" key="1">
    <citation type="journal article" date="2019" name="Environ. Microbiol.">
        <title>An active ?-lactamase is a part of an orchestrated cell wall stress resistance network of Bacillus subtilis and related rhizosphere species.</title>
        <authorList>
            <person name="Bucher T."/>
            <person name="Keren-Paz A."/>
            <person name="Hausser J."/>
            <person name="Olender T."/>
            <person name="Cytryn E."/>
            <person name="Kolodkin-Gal I."/>
        </authorList>
    </citation>
    <scope>NUCLEOTIDE SEQUENCE [LARGE SCALE GENOMIC DNA]</scope>
    <source>
        <strain evidence="2 3">I186</strain>
    </source>
</reference>
<dbReference type="EMBL" id="SZOD01000940">
    <property type="protein sequence ID" value="TKI80261.1"/>
    <property type="molecule type" value="Genomic_DNA"/>
</dbReference>
<evidence type="ECO:0000256" key="1">
    <source>
        <dbReference type="SAM" id="Phobius"/>
    </source>
</evidence>
<keyword evidence="1" id="KW-1133">Transmembrane helix</keyword>
<feature type="non-terminal residue" evidence="2">
    <location>
        <position position="1"/>
    </location>
</feature>
<accession>A0A4U3A0T1</accession>
<comment type="caution">
    <text evidence="2">The sequence shown here is derived from an EMBL/GenBank/DDBJ whole genome shotgun (WGS) entry which is preliminary data.</text>
</comment>
<dbReference type="Proteomes" id="UP000305524">
    <property type="component" value="Unassembled WGS sequence"/>
</dbReference>
<organism evidence="2 3">
    <name type="scientific">Bacillus mycoides</name>
    <dbReference type="NCBI Taxonomy" id="1405"/>
    <lineage>
        <taxon>Bacteria</taxon>
        <taxon>Bacillati</taxon>
        <taxon>Bacillota</taxon>
        <taxon>Bacilli</taxon>
        <taxon>Bacillales</taxon>
        <taxon>Bacillaceae</taxon>
        <taxon>Bacillus</taxon>
        <taxon>Bacillus cereus group</taxon>
    </lineage>
</organism>
<evidence type="ECO:0000313" key="2">
    <source>
        <dbReference type="EMBL" id="TKI80261.1"/>
    </source>
</evidence>
<evidence type="ECO:0000313" key="3">
    <source>
        <dbReference type="Proteomes" id="UP000305524"/>
    </source>
</evidence>
<protein>
    <submittedName>
        <fullName evidence="2">BioY family transporter</fullName>
    </submittedName>
</protein>
<proteinExistence type="predicted"/>
<sequence length="57" mass="6503">AVNIFMGGNMSYKAAWMIMMWFAVKDITFTIIGAIIAPRIYYAVRRSAYQHSHSTIS</sequence>
<feature type="transmembrane region" description="Helical" evidence="1">
    <location>
        <begin position="14"/>
        <end position="37"/>
    </location>
</feature>
<dbReference type="AlphaFoldDB" id="A0A4U3A0T1"/>
<keyword evidence="1" id="KW-0812">Transmembrane</keyword>
<name>A0A4U3A0T1_BACMY</name>